<evidence type="ECO:0000313" key="2">
    <source>
        <dbReference type="EMBL" id="SBR76077.1"/>
    </source>
</evidence>
<dbReference type="AlphaFoldDB" id="A0A1A8P4Z0"/>
<reference evidence="2" key="1">
    <citation type="submission" date="2016-05" db="EMBL/GenBank/DDBJ databases">
        <authorList>
            <person name="Lavstsen T."/>
            <person name="Jespersen J.S."/>
        </authorList>
    </citation>
    <scope>NUCLEOTIDE SEQUENCE</scope>
    <source>
        <tissue evidence="2">Brain</tissue>
    </source>
</reference>
<evidence type="ECO:0000256" key="1">
    <source>
        <dbReference type="SAM" id="MobiDB-lite"/>
    </source>
</evidence>
<accession>A0A1A8P4Z0</accession>
<feature type="non-terminal residue" evidence="2">
    <location>
        <position position="1"/>
    </location>
</feature>
<feature type="non-terminal residue" evidence="2">
    <location>
        <position position="67"/>
    </location>
</feature>
<sequence length="67" mass="7078">THTQAGQLVDSRSRGPSLYQNTAVQLPASAARRARRAPAAARRSPGSRSTGHSQPCCSTTTNQLECV</sequence>
<proteinExistence type="predicted"/>
<feature type="compositionally biased region" description="Low complexity" evidence="1">
    <location>
        <begin position="27"/>
        <end position="49"/>
    </location>
</feature>
<keyword evidence="2" id="KW-0675">Receptor</keyword>
<organism evidence="2">
    <name type="scientific">Nothobranchius rachovii</name>
    <name type="common">bluefin notho</name>
    <dbReference type="NCBI Taxonomy" id="451742"/>
    <lineage>
        <taxon>Eukaryota</taxon>
        <taxon>Metazoa</taxon>
        <taxon>Chordata</taxon>
        <taxon>Craniata</taxon>
        <taxon>Vertebrata</taxon>
        <taxon>Euteleostomi</taxon>
        <taxon>Actinopterygii</taxon>
        <taxon>Neopterygii</taxon>
        <taxon>Teleostei</taxon>
        <taxon>Neoteleostei</taxon>
        <taxon>Acanthomorphata</taxon>
        <taxon>Ovalentaria</taxon>
        <taxon>Atherinomorphae</taxon>
        <taxon>Cyprinodontiformes</taxon>
        <taxon>Nothobranchiidae</taxon>
        <taxon>Nothobranchius</taxon>
    </lineage>
</organism>
<gene>
    <name evidence="2" type="primary">TGFBR3</name>
</gene>
<feature type="region of interest" description="Disordered" evidence="1">
    <location>
        <begin position="1"/>
        <end position="67"/>
    </location>
</feature>
<reference evidence="2" key="2">
    <citation type="submission" date="2016-06" db="EMBL/GenBank/DDBJ databases">
        <title>The genome of a short-lived fish provides insights into sex chromosome evolution and the genetic control of aging.</title>
        <authorList>
            <person name="Reichwald K."/>
            <person name="Felder M."/>
            <person name="Petzold A."/>
            <person name="Koch P."/>
            <person name="Groth M."/>
            <person name="Platzer M."/>
        </authorList>
    </citation>
    <scope>NUCLEOTIDE SEQUENCE</scope>
    <source>
        <tissue evidence="2">Brain</tissue>
    </source>
</reference>
<feature type="compositionally biased region" description="Polar residues" evidence="1">
    <location>
        <begin position="50"/>
        <end position="67"/>
    </location>
</feature>
<name>A0A1A8P4Z0_9TELE</name>
<protein>
    <submittedName>
        <fullName evidence="2">Transforming growth factor, beta receptor III</fullName>
    </submittedName>
</protein>
<dbReference type="EMBL" id="HAEI01001415">
    <property type="protein sequence ID" value="SBR76077.1"/>
    <property type="molecule type" value="Transcribed_RNA"/>
</dbReference>